<evidence type="ECO:0000256" key="1">
    <source>
        <dbReference type="SAM" id="Coils"/>
    </source>
</evidence>
<evidence type="ECO:0000313" key="3">
    <source>
        <dbReference type="EMBL" id="KAH0555814.1"/>
    </source>
</evidence>
<comment type="caution">
    <text evidence="3">The sequence shown here is derived from an EMBL/GenBank/DDBJ whole genome shotgun (WGS) entry which is preliminary data.</text>
</comment>
<protein>
    <submittedName>
        <fullName evidence="3">Uncharacterized protein</fullName>
    </submittedName>
</protein>
<keyword evidence="4" id="KW-1185">Reference proteome</keyword>
<sequence length="556" mass="65222">MKRSDRQQPFSGLFNKIQAANKRQPERPESGINPLRGVRKDEINNPKRQLQEQAAISAKEMERLKLSHEAEVSELRLMHEAERNHIMEMMSRLKHSHEDEVGKLRQPYEEKIMPIMEEMERLEHSHKDYVGKLQQKHKEEMASTMDKMRLLAHEYEDRISMLNRDFEEYRVKMQTDFQRQSQEMASSFEAKMSSAIKSQRETYEARLTDLKRQSNDVKQRMATEHETERAAMIGELEEEKMSMMESMQGIREAHEAEKRRIEERHDAEIAALEIKREREIKSLRESIENLKGALLRRDSFKGMSGHELTHRFQDLASDVDDLARVQWDNKLEPTWPFPNKLLRNSENERRSKQHIVQNTFWVILYEKIFCTPFRVLGNEGKSLEREWIEKYGQDRKSIGGFAPCPRPTKDSEKWRYETIKKRLEAISQPLVAGEPNYDVKRDHELSVTKVTEDMSQALERVASVSDGDIQRMSDLVRKAAKLWLEVGQQRCRIYLLMSDPSEEPSQSGQTPLDRDRVEKLVVVPELRRIGNVQGGMLEKDELISGCKGKFSVFHVC</sequence>
<proteinExistence type="predicted"/>
<gene>
    <name evidence="3" type="ORF">GP486_006239</name>
</gene>
<reference evidence="3" key="1">
    <citation type="submission" date="2021-03" db="EMBL/GenBank/DDBJ databases">
        <title>Comparative genomics and phylogenomic investigation of the class Geoglossomycetes provide insights into ecological specialization and systematics.</title>
        <authorList>
            <person name="Melie T."/>
            <person name="Pirro S."/>
            <person name="Miller A.N."/>
            <person name="Quandt A."/>
        </authorList>
    </citation>
    <scope>NUCLEOTIDE SEQUENCE</scope>
    <source>
        <strain evidence="3">CAQ_001_2017</strain>
    </source>
</reference>
<evidence type="ECO:0000256" key="2">
    <source>
        <dbReference type="SAM" id="MobiDB-lite"/>
    </source>
</evidence>
<name>A0A9P8L7K0_9PEZI</name>
<dbReference type="Proteomes" id="UP000750711">
    <property type="component" value="Unassembled WGS sequence"/>
</dbReference>
<organism evidence="3 4">
    <name type="scientific">Trichoglossum hirsutum</name>
    <dbReference type="NCBI Taxonomy" id="265104"/>
    <lineage>
        <taxon>Eukaryota</taxon>
        <taxon>Fungi</taxon>
        <taxon>Dikarya</taxon>
        <taxon>Ascomycota</taxon>
        <taxon>Pezizomycotina</taxon>
        <taxon>Geoglossomycetes</taxon>
        <taxon>Geoglossales</taxon>
        <taxon>Geoglossaceae</taxon>
        <taxon>Trichoglossum</taxon>
    </lineage>
</organism>
<evidence type="ECO:0000313" key="4">
    <source>
        <dbReference type="Proteomes" id="UP000750711"/>
    </source>
</evidence>
<feature type="coiled-coil region" evidence="1">
    <location>
        <begin position="145"/>
        <end position="220"/>
    </location>
</feature>
<dbReference type="AlphaFoldDB" id="A0A9P8L7K0"/>
<accession>A0A9P8L7K0</accession>
<dbReference type="EMBL" id="JAGHQM010001344">
    <property type="protein sequence ID" value="KAH0555814.1"/>
    <property type="molecule type" value="Genomic_DNA"/>
</dbReference>
<feature type="region of interest" description="Disordered" evidence="2">
    <location>
        <begin position="1"/>
        <end position="45"/>
    </location>
</feature>
<keyword evidence="1" id="KW-0175">Coiled coil</keyword>